<dbReference type="Gene3D" id="3.40.190.10">
    <property type="entry name" value="Periplasmic binding protein-like II"/>
    <property type="match status" value="1"/>
</dbReference>
<keyword evidence="8" id="KW-1185">Reference proteome</keyword>
<dbReference type="InterPro" id="IPR039424">
    <property type="entry name" value="SBP_5"/>
</dbReference>
<dbReference type="GO" id="GO:0015833">
    <property type="term" value="P:peptide transport"/>
    <property type="evidence" value="ECO:0007669"/>
    <property type="project" value="TreeGrafter"/>
</dbReference>
<dbReference type="STRING" id="376489.A5892_18815"/>
<evidence type="ECO:0000256" key="4">
    <source>
        <dbReference type="ARBA" id="ARBA00022729"/>
    </source>
</evidence>
<keyword evidence="4 5" id="KW-0732">Signal</keyword>
<reference evidence="7 8" key="1">
    <citation type="submission" date="2016-04" db="EMBL/GenBank/DDBJ databases">
        <title>Complete Genome Sequence of Halotalea alkalilenta IHB B 13600.</title>
        <authorList>
            <person name="Swarnkar M.K."/>
            <person name="Sharma A."/>
            <person name="Kaushal K."/>
            <person name="Soni R."/>
            <person name="Rana S."/>
            <person name="Singh A.K."/>
            <person name="Gulati A."/>
        </authorList>
    </citation>
    <scope>NUCLEOTIDE SEQUENCE [LARGE SCALE GENOMIC DNA]</scope>
    <source>
        <strain evidence="7 8">IHB B 13600</strain>
    </source>
</reference>
<dbReference type="SUPFAM" id="SSF53850">
    <property type="entry name" value="Periplasmic binding protein-like II"/>
    <property type="match status" value="1"/>
</dbReference>
<dbReference type="KEGG" id="haa:A5892_18815"/>
<dbReference type="InterPro" id="IPR030678">
    <property type="entry name" value="Peptide/Ni-bd"/>
</dbReference>
<dbReference type="PANTHER" id="PTHR30290:SF10">
    <property type="entry name" value="PERIPLASMIC OLIGOPEPTIDE-BINDING PROTEIN-RELATED"/>
    <property type="match status" value="1"/>
</dbReference>
<sequence length="530" mass="57813">MPSSRLKRILAAGCSALLFAALAPPLQAATLRMAIQGEPASLAPARVNGTVFDNDVLGDLYEGLVTLDATGRYIPGVASGWQVSDDGRTYTFELREDARWSDGEPVKAVDFVTAFRTALDPKSPSVYASLFYPIEGAQQAARGEVALESIGVSAENEHQLRIELVQPITYLPALLAHIAASPLPTHLIERLGDDWSSIDEIVTNGAFAPRSWVSHDHLSAVKNPYFHAAESVALEGIDYYPMEDPAAGVQRFRAGEFDVVRSFPVGDYPRLAQQLGEQVRLSTELGVYYYALNQRDGQPTSDKRVREALNLAIDREVIADKIMQGTVIPAESFVPPGVDHYQGAQMPGLDAPLDQRQARARTLLSDAGYSASPLVLRLAFNENRTNRSIAIAVAAMWRAIGVETELVNAEASVHFSNLAGGQFGIGRASWIGDYDDADNFLGILQSGNAKNYGGYRDDQFDALLERAAAEQDQQRRAAILQAAEAQALDDYALLPLYFDASRNLVAEGVKGWQDNVLNRHLARWLSLQAQ</sequence>
<dbReference type="Pfam" id="PF00496">
    <property type="entry name" value="SBP_bac_5"/>
    <property type="match status" value="1"/>
</dbReference>
<proteinExistence type="inferred from homology"/>
<evidence type="ECO:0000256" key="1">
    <source>
        <dbReference type="ARBA" id="ARBA00004196"/>
    </source>
</evidence>
<evidence type="ECO:0000259" key="6">
    <source>
        <dbReference type="Pfam" id="PF00496"/>
    </source>
</evidence>
<dbReference type="GO" id="GO:0043190">
    <property type="term" value="C:ATP-binding cassette (ABC) transporter complex"/>
    <property type="evidence" value="ECO:0007669"/>
    <property type="project" value="InterPro"/>
</dbReference>
<comment type="similarity">
    <text evidence="2">Belongs to the bacterial solute-binding protein 5 family.</text>
</comment>
<evidence type="ECO:0000256" key="3">
    <source>
        <dbReference type="ARBA" id="ARBA00022448"/>
    </source>
</evidence>
<dbReference type="GO" id="GO:0030288">
    <property type="term" value="C:outer membrane-bounded periplasmic space"/>
    <property type="evidence" value="ECO:0007669"/>
    <property type="project" value="UniProtKB-ARBA"/>
</dbReference>
<gene>
    <name evidence="7" type="ORF">A5892_18815</name>
</gene>
<feature type="domain" description="Solute-binding protein family 5" evidence="6">
    <location>
        <begin position="73"/>
        <end position="450"/>
    </location>
</feature>
<evidence type="ECO:0000256" key="5">
    <source>
        <dbReference type="SAM" id="SignalP"/>
    </source>
</evidence>
<dbReference type="FunFam" id="3.90.76.10:FF:000001">
    <property type="entry name" value="Oligopeptide ABC transporter substrate-binding protein"/>
    <property type="match status" value="1"/>
</dbReference>
<dbReference type="Gene3D" id="3.10.105.10">
    <property type="entry name" value="Dipeptide-binding Protein, Domain 3"/>
    <property type="match status" value="1"/>
</dbReference>
<dbReference type="Proteomes" id="UP000077875">
    <property type="component" value="Chromosome"/>
</dbReference>
<feature type="chain" id="PRO_5008004805" evidence="5">
    <location>
        <begin position="29"/>
        <end position="530"/>
    </location>
</feature>
<evidence type="ECO:0000256" key="2">
    <source>
        <dbReference type="ARBA" id="ARBA00005695"/>
    </source>
</evidence>
<feature type="signal peptide" evidence="5">
    <location>
        <begin position="1"/>
        <end position="28"/>
    </location>
</feature>
<accession>A0A172YKM0</accession>
<dbReference type="InterPro" id="IPR000914">
    <property type="entry name" value="SBP_5_dom"/>
</dbReference>
<dbReference type="Gene3D" id="3.90.76.10">
    <property type="entry name" value="Dipeptide-binding Protein, Domain 1"/>
    <property type="match status" value="1"/>
</dbReference>
<keyword evidence="3" id="KW-0813">Transport</keyword>
<dbReference type="PANTHER" id="PTHR30290">
    <property type="entry name" value="PERIPLASMIC BINDING COMPONENT OF ABC TRANSPORTER"/>
    <property type="match status" value="1"/>
</dbReference>
<name>A0A172YKM0_9GAMM</name>
<organism evidence="7 8">
    <name type="scientific">Halotalea alkalilenta</name>
    <dbReference type="NCBI Taxonomy" id="376489"/>
    <lineage>
        <taxon>Bacteria</taxon>
        <taxon>Pseudomonadati</taxon>
        <taxon>Pseudomonadota</taxon>
        <taxon>Gammaproteobacteria</taxon>
        <taxon>Oceanospirillales</taxon>
        <taxon>Halomonadaceae</taxon>
        <taxon>Halotalea</taxon>
    </lineage>
</organism>
<evidence type="ECO:0000313" key="7">
    <source>
        <dbReference type="EMBL" id="ANF59783.1"/>
    </source>
</evidence>
<evidence type="ECO:0000313" key="8">
    <source>
        <dbReference type="Proteomes" id="UP000077875"/>
    </source>
</evidence>
<protein>
    <submittedName>
        <fullName evidence="7">Peptide ABC transporter substrate-binding protein</fullName>
    </submittedName>
</protein>
<dbReference type="EMBL" id="CP015243">
    <property type="protein sequence ID" value="ANF59783.1"/>
    <property type="molecule type" value="Genomic_DNA"/>
</dbReference>
<dbReference type="CDD" id="cd08504">
    <property type="entry name" value="PBP2_OppA"/>
    <property type="match status" value="1"/>
</dbReference>
<dbReference type="GO" id="GO:1904680">
    <property type="term" value="F:peptide transmembrane transporter activity"/>
    <property type="evidence" value="ECO:0007669"/>
    <property type="project" value="TreeGrafter"/>
</dbReference>
<dbReference type="PIRSF" id="PIRSF002741">
    <property type="entry name" value="MppA"/>
    <property type="match status" value="1"/>
</dbReference>
<dbReference type="AlphaFoldDB" id="A0A172YKM0"/>
<comment type="subcellular location">
    <subcellularLocation>
        <location evidence="1">Cell envelope</location>
    </subcellularLocation>
</comment>